<evidence type="ECO:0000256" key="3">
    <source>
        <dbReference type="ARBA" id="ARBA00005189"/>
    </source>
</evidence>
<dbReference type="InterPro" id="IPR020833">
    <property type="entry name" value="LipOase_Fe_BS"/>
</dbReference>
<dbReference type="InterPro" id="IPR013819">
    <property type="entry name" value="LipOase_C"/>
</dbReference>
<dbReference type="Proteomes" id="UP001652642">
    <property type="component" value="Chromosome 6"/>
</dbReference>
<sequence length="677" mass="76805">MVKYNVRVVTGNFLLSGTLDSISITLVGTEGESPKTALDNWGLDFYRGAVSDYKVSSHHDLGEIVLIRLYKECKPLVAANKWYCDNVTVTSPDGKAFHFPCYQWMEGCRILELREGAAKTPAMDTLPVLLKVRKEEIQRRQASYEWKVYVEGVPHCLDADSINELENNDKFSFTRAVLFLERSSTKIIEHKLRGYSDSQESWKDLDDIKKVFWFSKTDVSEYITNNWKEDIFFGYQFLNGVNPRVLERCAKIPSNFPVTQEMVAPFLGGSTTLQKELEEGRIFIADYRILEDVPAGLNNGRRQHVAAPLCLLHLSAQDQLLPLAIQLTQSPGPESPIFLPSDSEWDWILAKTWVRNADFHVHQALTHLLRTHLLGEAFAMAVIRQFPLCHPIYKLLIPHMRYTFQINTAGRSRLFSKGGIFDKATGIGFEGLAKLLQKGTKAMTYSSLCLPEDLEARGVSSLPNFHYKDDGLKIWAATESFVSGIIDLYYRDDHSVSEDPELQAWIEEIFNRGFMGEKSSGIPSSFSTVKELKKFLTMVIFACSTQHAAVNSGQFDFGSWMPNSPSSMRKPPPTTKGQANEDNYRETIPEINTTCIILSTVWLLSAYPGDTIPLGRYPDEHFTEEAPKKLIVAFQKCLIEISKEIDKRNEALVQKDNPVPLRYEYLYPPMVENSISI</sequence>
<dbReference type="InterPro" id="IPR001024">
    <property type="entry name" value="PLAT/LH2_dom"/>
</dbReference>
<organism evidence="15 16">
    <name type="scientific">Pogona vitticeps</name>
    <name type="common">central bearded dragon</name>
    <dbReference type="NCBI Taxonomy" id="103695"/>
    <lineage>
        <taxon>Eukaryota</taxon>
        <taxon>Metazoa</taxon>
        <taxon>Chordata</taxon>
        <taxon>Craniata</taxon>
        <taxon>Vertebrata</taxon>
        <taxon>Euteleostomi</taxon>
        <taxon>Lepidosauria</taxon>
        <taxon>Squamata</taxon>
        <taxon>Bifurcata</taxon>
        <taxon>Unidentata</taxon>
        <taxon>Episquamata</taxon>
        <taxon>Toxicofera</taxon>
        <taxon>Iguania</taxon>
        <taxon>Acrodonta</taxon>
        <taxon>Agamidae</taxon>
        <taxon>Amphibolurinae</taxon>
        <taxon>Pogona</taxon>
    </lineage>
</organism>
<dbReference type="PRINTS" id="PR00467">
    <property type="entry name" value="MAMLPOXGNASE"/>
</dbReference>
<dbReference type="Gene3D" id="2.60.60.20">
    <property type="entry name" value="PLAT/LH2 domain"/>
    <property type="match status" value="1"/>
</dbReference>
<dbReference type="InterPro" id="IPR036226">
    <property type="entry name" value="LipOase_C_sf"/>
</dbReference>
<dbReference type="InterPro" id="IPR042062">
    <property type="entry name" value="PLAT_LOX_verte"/>
</dbReference>
<reference evidence="16" key="1">
    <citation type="submission" date="2025-08" db="UniProtKB">
        <authorList>
            <consortium name="RefSeq"/>
        </authorList>
    </citation>
    <scope>IDENTIFICATION</scope>
</reference>
<keyword evidence="5" id="KW-0963">Cytoplasm</keyword>
<comment type="pathway">
    <text evidence="3">Lipid metabolism.</text>
</comment>
<dbReference type="Gene3D" id="1.20.245.10">
    <property type="entry name" value="Lipoxygenase-1, Domain 5"/>
    <property type="match status" value="1"/>
</dbReference>
<evidence type="ECO:0000256" key="7">
    <source>
        <dbReference type="ARBA" id="ARBA00022964"/>
    </source>
</evidence>
<comment type="caution">
    <text evidence="11">Lacks conserved residue(s) required for the propagation of feature annotation.</text>
</comment>
<dbReference type="PROSITE" id="PS51393">
    <property type="entry name" value="LIPOXYGENASE_3"/>
    <property type="match status" value="1"/>
</dbReference>
<gene>
    <name evidence="16" type="primary">LOC110087753</name>
</gene>
<comment type="subcellular location">
    <subcellularLocation>
        <location evidence="2">Cytoplasm</location>
    </subcellularLocation>
</comment>
<dbReference type="RefSeq" id="XP_072833243.1">
    <property type="nucleotide sequence ID" value="XM_072977142.1"/>
</dbReference>
<dbReference type="PANTHER" id="PTHR11771">
    <property type="entry name" value="LIPOXYGENASE"/>
    <property type="match status" value="1"/>
</dbReference>
<accession>A0ABM5EJB1</accession>
<feature type="domain" description="Lipoxygenase" evidence="14">
    <location>
        <begin position="119"/>
        <end position="677"/>
    </location>
</feature>
<dbReference type="PRINTS" id="PR00087">
    <property type="entry name" value="LIPOXYGENASE"/>
</dbReference>
<dbReference type="Pfam" id="PF01477">
    <property type="entry name" value="PLAT"/>
    <property type="match status" value="1"/>
</dbReference>
<dbReference type="InterPro" id="IPR001885">
    <property type="entry name" value="LipOase_mml"/>
</dbReference>
<dbReference type="GeneID" id="110087753"/>
<keyword evidence="10" id="KW-0443">Lipid metabolism</keyword>
<dbReference type="SUPFAM" id="SSF48484">
    <property type="entry name" value="Lipoxigenase"/>
    <property type="match status" value="1"/>
</dbReference>
<keyword evidence="8 12" id="KW-0560">Oxidoreductase</keyword>
<proteinExistence type="inferred from homology"/>
<evidence type="ECO:0000256" key="12">
    <source>
        <dbReference type="RuleBase" id="RU003974"/>
    </source>
</evidence>
<feature type="domain" description="PLAT" evidence="13">
    <location>
        <begin position="2"/>
        <end position="119"/>
    </location>
</feature>
<dbReference type="PROSITE" id="PS00711">
    <property type="entry name" value="LIPOXYGENASE_1"/>
    <property type="match status" value="1"/>
</dbReference>
<evidence type="ECO:0000256" key="1">
    <source>
        <dbReference type="ARBA" id="ARBA00001962"/>
    </source>
</evidence>
<dbReference type="PROSITE" id="PS00081">
    <property type="entry name" value="LIPOXYGENASE_2"/>
    <property type="match status" value="1"/>
</dbReference>
<dbReference type="SMART" id="SM00308">
    <property type="entry name" value="LH2"/>
    <property type="match status" value="1"/>
</dbReference>
<evidence type="ECO:0000313" key="15">
    <source>
        <dbReference type="Proteomes" id="UP001652642"/>
    </source>
</evidence>
<dbReference type="InterPro" id="IPR000907">
    <property type="entry name" value="LipOase"/>
</dbReference>
<evidence type="ECO:0000256" key="6">
    <source>
        <dbReference type="ARBA" id="ARBA00022723"/>
    </source>
</evidence>
<evidence type="ECO:0000256" key="11">
    <source>
        <dbReference type="PROSITE-ProRule" id="PRU00152"/>
    </source>
</evidence>
<evidence type="ECO:0000256" key="9">
    <source>
        <dbReference type="ARBA" id="ARBA00023004"/>
    </source>
</evidence>
<evidence type="ECO:0000259" key="14">
    <source>
        <dbReference type="PROSITE" id="PS51393"/>
    </source>
</evidence>
<dbReference type="Gene3D" id="3.10.450.60">
    <property type="match status" value="1"/>
</dbReference>
<dbReference type="CDD" id="cd01753">
    <property type="entry name" value="PLAT_LOX"/>
    <property type="match status" value="1"/>
</dbReference>
<keyword evidence="9 12" id="KW-0408">Iron</keyword>
<evidence type="ECO:0000256" key="4">
    <source>
        <dbReference type="ARBA" id="ARBA00009419"/>
    </source>
</evidence>
<comment type="cofactor">
    <cofactor evidence="1 12">
        <name>Fe cation</name>
        <dbReference type="ChEBI" id="CHEBI:24875"/>
    </cofactor>
</comment>
<name>A0ABM5EJB1_9SAUR</name>
<evidence type="ECO:0000256" key="2">
    <source>
        <dbReference type="ARBA" id="ARBA00004496"/>
    </source>
</evidence>
<evidence type="ECO:0000256" key="5">
    <source>
        <dbReference type="ARBA" id="ARBA00022490"/>
    </source>
</evidence>
<evidence type="ECO:0000313" key="16">
    <source>
        <dbReference type="RefSeq" id="XP_072833243.1"/>
    </source>
</evidence>
<keyword evidence="6 12" id="KW-0479">Metal-binding</keyword>
<evidence type="ECO:0000256" key="8">
    <source>
        <dbReference type="ARBA" id="ARBA00023002"/>
    </source>
</evidence>
<keyword evidence="7 12" id="KW-0223">Dioxygenase</keyword>
<dbReference type="InterPro" id="IPR036392">
    <property type="entry name" value="PLAT/LH2_dom_sf"/>
</dbReference>
<keyword evidence="15" id="KW-1185">Reference proteome</keyword>
<dbReference type="SUPFAM" id="SSF49723">
    <property type="entry name" value="Lipase/lipooxygenase domain (PLAT/LH2 domain)"/>
    <property type="match status" value="1"/>
</dbReference>
<dbReference type="PROSITE" id="PS50095">
    <property type="entry name" value="PLAT"/>
    <property type="match status" value="1"/>
</dbReference>
<comment type="similarity">
    <text evidence="4 12">Belongs to the lipoxygenase family.</text>
</comment>
<evidence type="ECO:0000256" key="10">
    <source>
        <dbReference type="ARBA" id="ARBA00023098"/>
    </source>
</evidence>
<dbReference type="InterPro" id="IPR020834">
    <property type="entry name" value="LipOase_CS"/>
</dbReference>
<evidence type="ECO:0000259" key="13">
    <source>
        <dbReference type="PROSITE" id="PS50095"/>
    </source>
</evidence>
<dbReference type="Pfam" id="PF00305">
    <property type="entry name" value="Lipoxygenase"/>
    <property type="match status" value="1"/>
</dbReference>
<protein>
    <submittedName>
        <fullName evidence="16">Hydroperoxide isomerase ALOXE3-like isoform X1</fullName>
    </submittedName>
</protein>